<dbReference type="Pfam" id="PF01483">
    <property type="entry name" value="P_proprotein"/>
    <property type="match status" value="1"/>
</dbReference>
<feature type="active site" description="Charge relay system" evidence="4 5">
    <location>
        <position position="107"/>
    </location>
</feature>
<comment type="caution">
    <text evidence="8">The sequence shown here is derived from an EMBL/GenBank/DDBJ whole genome shotgun (WGS) entry which is preliminary data.</text>
</comment>
<dbReference type="PROSITE" id="PS00330">
    <property type="entry name" value="HEMOLYSIN_CALCIUM"/>
    <property type="match status" value="4"/>
</dbReference>
<protein>
    <recommendedName>
        <fullName evidence="7">P/Homo B domain-containing protein</fullName>
    </recommendedName>
</protein>
<dbReference type="InterPro" id="IPR000209">
    <property type="entry name" value="Peptidase_S8/S53_dom"/>
</dbReference>
<dbReference type="InterPro" id="IPR002884">
    <property type="entry name" value="P_dom"/>
</dbReference>
<evidence type="ECO:0000256" key="2">
    <source>
        <dbReference type="ARBA" id="ARBA00022801"/>
    </source>
</evidence>
<evidence type="ECO:0000259" key="7">
    <source>
        <dbReference type="PROSITE" id="PS51829"/>
    </source>
</evidence>
<dbReference type="Pfam" id="PF00353">
    <property type="entry name" value="HemolysinCabind"/>
    <property type="match status" value="7"/>
</dbReference>
<dbReference type="Proteomes" id="UP000265848">
    <property type="component" value="Unassembled WGS sequence"/>
</dbReference>
<dbReference type="PROSITE" id="PS51829">
    <property type="entry name" value="P_HOMO_B"/>
    <property type="match status" value="1"/>
</dbReference>
<dbReference type="Gene3D" id="2.60.120.260">
    <property type="entry name" value="Galactose-binding domain-like"/>
    <property type="match status" value="1"/>
</dbReference>
<keyword evidence="9" id="KW-1185">Reference proteome</keyword>
<keyword evidence="1 5" id="KW-0645">Protease</keyword>
<keyword evidence="2 5" id="KW-0378">Hydrolase</keyword>
<dbReference type="InterPro" id="IPR022398">
    <property type="entry name" value="Peptidase_S8_His-AS"/>
</dbReference>
<feature type="active site" description="Charge relay system" evidence="4 5">
    <location>
        <position position="73"/>
    </location>
</feature>
<dbReference type="GO" id="GO:0016485">
    <property type="term" value="P:protein processing"/>
    <property type="evidence" value="ECO:0007669"/>
    <property type="project" value="TreeGrafter"/>
</dbReference>
<reference evidence="8 9" key="1">
    <citation type="submission" date="2018-08" db="EMBL/GenBank/DDBJ databases">
        <title>Pseudooceanicola sediminis CY03 in the family Rhodobacteracea.</title>
        <authorList>
            <person name="Zhang Y.-J."/>
        </authorList>
    </citation>
    <scope>NUCLEOTIDE SEQUENCE [LARGE SCALE GENOMIC DNA]</scope>
    <source>
        <strain evidence="8 9">CY03</strain>
    </source>
</reference>
<dbReference type="GO" id="GO:0012505">
    <property type="term" value="C:endomembrane system"/>
    <property type="evidence" value="ECO:0007669"/>
    <property type="project" value="UniProtKB-ARBA"/>
</dbReference>
<dbReference type="PROSITE" id="PS00137">
    <property type="entry name" value="SUBTILASE_HIS"/>
    <property type="match status" value="1"/>
</dbReference>
<evidence type="ECO:0000313" key="9">
    <source>
        <dbReference type="Proteomes" id="UP000265848"/>
    </source>
</evidence>
<evidence type="ECO:0000256" key="4">
    <source>
        <dbReference type="PIRSR" id="PIRSR615500-1"/>
    </source>
</evidence>
<dbReference type="PANTHER" id="PTHR42884:SF14">
    <property type="entry name" value="NEUROENDOCRINE CONVERTASE 1"/>
    <property type="match status" value="1"/>
</dbReference>
<evidence type="ECO:0000256" key="1">
    <source>
        <dbReference type="ARBA" id="ARBA00022670"/>
    </source>
</evidence>
<dbReference type="PRINTS" id="PR00723">
    <property type="entry name" value="SUBTILISIN"/>
</dbReference>
<dbReference type="GO" id="GO:0005737">
    <property type="term" value="C:cytoplasm"/>
    <property type="evidence" value="ECO:0007669"/>
    <property type="project" value="UniProtKB-ARBA"/>
</dbReference>
<evidence type="ECO:0000256" key="3">
    <source>
        <dbReference type="ARBA" id="ARBA00022825"/>
    </source>
</evidence>
<dbReference type="PROSITE" id="PS51892">
    <property type="entry name" value="SUBTILASE"/>
    <property type="match status" value="1"/>
</dbReference>
<organism evidence="8 9">
    <name type="scientific">Pseudooceanicola sediminis</name>
    <dbReference type="NCBI Taxonomy" id="2211117"/>
    <lineage>
        <taxon>Bacteria</taxon>
        <taxon>Pseudomonadati</taxon>
        <taxon>Pseudomonadota</taxon>
        <taxon>Alphaproteobacteria</taxon>
        <taxon>Rhodobacterales</taxon>
        <taxon>Paracoccaceae</taxon>
        <taxon>Pseudooceanicola</taxon>
    </lineage>
</organism>
<evidence type="ECO:0000256" key="6">
    <source>
        <dbReference type="SAM" id="MobiDB-lite"/>
    </source>
</evidence>
<feature type="domain" description="P/Homo B" evidence="7">
    <location>
        <begin position="390"/>
        <end position="516"/>
    </location>
</feature>
<dbReference type="Gene3D" id="2.150.10.10">
    <property type="entry name" value="Serralysin-like metalloprotease, C-terminal"/>
    <property type="match status" value="5"/>
</dbReference>
<feature type="region of interest" description="Disordered" evidence="6">
    <location>
        <begin position="734"/>
        <end position="773"/>
    </location>
</feature>
<evidence type="ECO:0000256" key="5">
    <source>
        <dbReference type="PROSITE-ProRule" id="PRU01240"/>
    </source>
</evidence>
<dbReference type="GO" id="GO:0004252">
    <property type="term" value="F:serine-type endopeptidase activity"/>
    <property type="evidence" value="ECO:0007669"/>
    <property type="project" value="UniProtKB-UniRule"/>
</dbReference>
<dbReference type="GO" id="GO:0005509">
    <property type="term" value="F:calcium ion binding"/>
    <property type="evidence" value="ECO:0007669"/>
    <property type="project" value="InterPro"/>
</dbReference>
<dbReference type="GO" id="GO:0016020">
    <property type="term" value="C:membrane"/>
    <property type="evidence" value="ECO:0007669"/>
    <property type="project" value="TreeGrafter"/>
</dbReference>
<dbReference type="InterPro" id="IPR008979">
    <property type="entry name" value="Galactose-bd-like_sf"/>
</dbReference>
<dbReference type="InterPro" id="IPR001343">
    <property type="entry name" value="Hemolysn_Ca-bd"/>
</dbReference>
<dbReference type="InterPro" id="IPR011049">
    <property type="entry name" value="Serralysin-like_metalloprot_C"/>
</dbReference>
<comment type="similarity">
    <text evidence="5">Belongs to the peptidase S8 family.</text>
</comment>
<feature type="active site" description="Charge relay system" evidence="4 5">
    <location>
        <position position="295"/>
    </location>
</feature>
<proteinExistence type="inferred from homology"/>
<dbReference type="EMBL" id="QWJJ01000015">
    <property type="protein sequence ID" value="RII37608.1"/>
    <property type="molecule type" value="Genomic_DNA"/>
</dbReference>
<dbReference type="InterPro" id="IPR018511">
    <property type="entry name" value="Hemolysin-typ_Ca-bd_CS"/>
</dbReference>
<dbReference type="PRINTS" id="PR00313">
    <property type="entry name" value="CABNDNGRPT"/>
</dbReference>
<dbReference type="InterPro" id="IPR015500">
    <property type="entry name" value="Peptidase_S8_subtilisin-rel"/>
</dbReference>
<dbReference type="Gene3D" id="3.40.50.200">
    <property type="entry name" value="Peptidase S8/S53 domain"/>
    <property type="match status" value="1"/>
</dbReference>
<accession>A0A399IWP0</accession>
<keyword evidence="3 5" id="KW-0720">Serine protease</keyword>
<dbReference type="InterPro" id="IPR036852">
    <property type="entry name" value="Peptidase_S8/S53_dom_sf"/>
</dbReference>
<dbReference type="Pfam" id="PF00082">
    <property type="entry name" value="Peptidase_S8"/>
    <property type="match status" value="1"/>
</dbReference>
<feature type="region of interest" description="Disordered" evidence="6">
    <location>
        <begin position="685"/>
        <end position="707"/>
    </location>
</feature>
<dbReference type="InterPro" id="IPR023828">
    <property type="entry name" value="Peptidase_S8_Ser-AS"/>
</dbReference>
<dbReference type="SUPFAM" id="SSF49785">
    <property type="entry name" value="Galactose-binding domain-like"/>
    <property type="match status" value="1"/>
</dbReference>
<dbReference type="SUPFAM" id="SSF51120">
    <property type="entry name" value="beta-Roll"/>
    <property type="match status" value="3"/>
</dbReference>
<name>A0A399IWP0_9RHOB</name>
<dbReference type="AlphaFoldDB" id="A0A399IWP0"/>
<dbReference type="PANTHER" id="PTHR42884">
    <property type="entry name" value="PROPROTEIN CONVERTASE SUBTILISIN/KEXIN-RELATED"/>
    <property type="match status" value="1"/>
</dbReference>
<sequence length="987" mass="102429">MRGIDFADLTRARGGVNLCSGMAKGNFRVSRSAPMPQGTNPLFATQWHFSLIGDIKAVWADYSGDGVTVAVYDDGVQGQHVDLRDNYDQTLEIELVGSAPNDRYDGHGTAVAGIIAATDNDRGAIGVSFGATLVGVDYLNDAFTLSMTDYLGVLGAAQKFDIVNFSWGAYASFLTEADIGDADAQAGQERAALEEAVALGRDGLGTIITKAAGNFAHDANYQRVGIWGNSQADGISNMHESIVVAATDRGGNAMSYSSWGHNILVAAPAASVTTDLSGSAGYAFGDTTGTFGGTSAATPVVSGVAALMLEANANLHWRDVQNILSASAAQTGSSFGHAASGYEVDGWFSNGAENWNGGGMTYNQSYGYGMVDALAAVRMAEVWSYMSPDTANQTTSVTLSNTPAQALAISDFGTAALMIDVDSASLRIEHVYVTVSFSHSWMADITITLIAPDGTQVRILDHDGQNGFDDDWTFGVTSLRGMTDAGVWRVEVADTVAGDVGALDGITLEFEGAAISDDDIYTFTNDFQTLLTREGERGEITDSNGGDDWINMAAVTGNVHLSMQSANATLKVSGNTWSEIDGRMEHFAGGDGNDTVAGNIADNHLIGARGNDVLLGGDGADTLDGGDGADSLAGDYGDDLIDAGAGDDTITSSRGHDTITAGDGNDAIYAGSGDDVIDAGRGADEVQAGKGNDWVSGDEGRDSLYGSYGDDTLDGGYSADVLYGGSGNDLLIGGQGEDNLHGESGDDTMLGGSENDKLYGGQDNDLMYGGSQQDRVYGGAGDDTLYGDAGFDRLEGQTGNDLLYGGAQADNLYGGSGHDTGYGGDGQDRLFGGSGDDVLYGEDGRDGMFGDRGNDYLNGGAGGDNFFAGSGNDYLVGGSGDDTLNANSGFDTLEGGSGNDVLCGNFNADVFVFAGGFGNDTIADFDAFNPWERIDLRQVTAIADIEDLFANHLTDLGHSTEIFDGLGNTILLKGVQISDLDSSDFLY</sequence>
<gene>
    <name evidence="8" type="ORF">DL237_15850</name>
</gene>
<dbReference type="SUPFAM" id="SSF52743">
    <property type="entry name" value="Subtilisin-like"/>
    <property type="match status" value="1"/>
</dbReference>
<dbReference type="PROSITE" id="PS00138">
    <property type="entry name" value="SUBTILASE_SER"/>
    <property type="match status" value="1"/>
</dbReference>
<evidence type="ECO:0000313" key="8">
    <source>
        <dbReference type="EMBL" id="RII37608.1"/>
    </source>
</evidence>